<dbReference type="PANTHER" id="PTHR14097:SF7">
    <property type="entry name" value="OXIDOREDUCTASE HTATIP2"/>
    <property type="match status" value="1"/>
</dbReference>
<gene>
    <name evidence="1" type="ORF">J2X15_003316</name>
</gene>
<comment type="caution">
    <text evidence="1">The sequence shown here is derived from an EMBL/GenBank/DDBJ whole genome shotgun (WGS) entry which is preliminary data.</text>
</comment>
<evidence type="ECO:0000313" key="1">
    <source>
        <dbReference type="EMBL" id="MDR7308011.1"/>
    </source>
</evidence>
<dbReference type="PANTHER" id="PTHR14097">
    <property type="entry name" value="OXIDOREDUCTASE HTATIP2"/>
    <property type="match status" value="1"/>
</dbReference>
<dbReference type="InterPro" id="IPR036291">
    <property type="entry name" value="NAD(P)-bd_dom_sf"/>
</dbReference>
<proteinExistence type="predicted"/>
<organism evidence="1 2">
    <name type="scientific">Rhodoferax saidenbachensis</name>
    <dbReference type="NCBI Taxonomy" id="1484693"/>
    <lineage>
        <taxon>Bacteria</taxon>
        <taxon>Pseudomonadati</taxon>
        <taxon>Pseudomonadota</taxon>
        <taxon>Betaproteobacteria</taxon>
        <taxon>Burkholderiales</taxon>
        <taxon>Comamonadaceae</taxon>
        <taxon>Rhodoferax</taxon>
    </lineage>
</organism>
<name>A0ABU1ZU05_9BURK</name>
<accession>A0ABU1ZU05</accession>
<sequence>MAVADTVVVAEASAAVAARVALVAGATGLVGREVLAALLADKHYRAVHSLGRRTLPLTHPKLTQHIVDFAALPELPRIDDVFICLGTTIKVAGSQQAFRAVDYEAVVAVARAAYAQGATKLGVVSAMGADAKSSIFYNRTKGDMEAAVSSIGYASISIAQPSMLAGNRASLDQPVRKGEIWALNVSRWLGPLIPANYRSILVTDVAAGLVQAVKAGRPGVQRIHSGALQGAATRT</sequence>
<protein>
    <submittedName>
        <fullName evidence="1">Uncharacterized protein YbjT (DUF2867 family)</fullName>
    </submittedName>
</protein>
<dbReference type="Proteomes" id="UP001268089">
    <property type="component" value="Unassembled WGS sequence"/>
</dbReference>
<dbReference type="Gene3D" id="3.40.50.720">
    <property type="entry name" value="NAD(P)-binding Rossmann-like Domain"/>
    <property type="match status" value="1"/>
</dbReference>
<evidence type="ECO:0000313" key="2">
    <source>
        <dbReference type="Proteomes" id="UP001268089"/>
    </source>
</evidence>
<keyword evidence="2" id="KW-1185">Reference proteome</keyword>
<dbReference type="SUPFAM" id="SSF51735">
    <property type="entry name" value="NAD(P)-binding Rossmann-fold domains"/>
    <property type="match status" value="1"/>
</dbReference>
<dbReference type="EMBL" id="JAVDXO010000008">
    <property type="protein sequence ID" value="MDR7308011.1"/>
    <property type="molecule type" value="Genomic_DNA"/>
</dbReference>
<reference evidence="1 2" key="1">
    <citation type="submission" date="2023-07" db="EMBL/GenBank/DDBJ databases">
        <title>Sorghum-associated microbial communities from plants grown in Nebraska, USA.</title>
        <authorList>
            <person name="Schachtman D."/>
        </authorList>
    </citation>
    <scope>NUCLEOTIDE SEQUENCE [LARGE SCALE GENOMIC DNA]</scope>
    <source>
        <strain evidence="1 2">BE308</strain>
    </source>
</reference>